<dbReference type="Proteomes" id="UP001217918">
    <property type="component" value="Unassembled WGS sequence"/>
</dbReference>
<comment type="caution">
    <text evidence="2">The sequence shown here is derived from an EMBL/GenBank/DDBJ whole genome shotgun (WGS) entry which is preliminary data.</text>
</comment>
<name>A0AAD9I6R1_9PEZI</name>
<dbReference type="EMBL" id="JAQQPM010000005">
    <property type="protein sequence ID" value="KAK2071983.1"/>
    <property type="molecule type" value="Genomic_DNA"/>
</dbReference>
<accession>A0AAD9I6R1</accession>
<feature type="compositionally biased region" description="Basic and acidic residues" evidence="1">
    <location>
        <begin position="12"/>
        <end position="21"/>
    </location>
</feature>
<feature type="region of interest" description="Disordered" evidence="1">
    <location>
        <begin position="220"/>
        <end position="271"/>
    </location>
</feature>
<sequence length="395" mass="44711">MATDAAVADMAPAHKMDHRENASAASTQTSKRDKRRCLLVDRIAQLDEKIGRGGRDQLYREQLQRIQIDTNLVMRVDPYADRPLDGFEEDEQKLWKMPVGGEHHGGPPRSLLEMAGPRFRDWIQEIQDLVEARDFALTKYKFDFEKKVSEYQNTHLFQRRALDPATSTPIWQTDRLTKRKTTGPIYSIDKLFTDKELSLTYNTAALSAHKHLLTHKPRVDEHGNFVSSPEASDETGDHEDDVSDVPLAAPTMERNVSHATRSARGGNHHQNFTDNKILGLDVLANFDLPGNFERRIAADPKLPPTFPSNYVRNHGKGAEMNTPTPFTADLVDHDLSLMGMYSQYDTVHGQGSSFDEFGARKILEVAAAPVHENRYVAYLHADRPKQRRLGTDESE</sequence>
<evidence type="ECO:0000313" key="2">
    <source>
        <dbReference type="EMBL" id="KAK2071983.1"/>
    </source>
</evidence>
<feature type="compositionally biased region" description="Low complexity" evidence="1">
    <location>
        <begin position="1"/>
        <end position="11"/>
    </location>
</feature>
<organism evidence="2 3">
    <name type="scientific">Phyllachora maydis</name>
    <dbReference type="NCBI Taxonomy" id="1825666"/>
    <lineage>
        <taxon>Eukaryota</taxon>
        <taxon>Fungi</taxon>
        <taxon>Dikarya</taxon>
        <taxon>Ascomycota</taxon>
        <taxon>Pezizomycotina</taxon>
        <taxon>Sordariomycetes</taxon>
        <taxon>Sordariomycetidae</taxon>
        <taxon>Phyllachorales</taxon>
        <taxon>Phyllachoraceae</taxon>
        <taxon>Phyllachora</taxon>
    </lineage>
</organism>
<feature type="region of interest" description="Disordered" evidence="1">
    <location>
        <begin position="1"/>
        <end position="31"/>
    </location>
</feature>
<dbReference type="AlphaFoldDB" id="A0AAD9I6R1"/>
<evidence type="ECO:0000256" key="1">
    <source>
        <dbReference type="SAM" id="MobiDB-lite"/>
    </source>
</evidence>
<gene>
    <name evidence="2" type="ORF">P8C59_006364</name>
</gene>
<keyword evidence="3" id="KW-1185">Reference proteome</keyword>
<proteinExistence type="predicted"/>
<protein>
    <submittedName>
        <fullName evidence="2">Uncharacterized protein</fullName>
    </submittedName>
</protein>
<evidence type="ECO:0000313" key="3">
    <source>
        <dbReference type="Proteomes" id="UP001217918"/>
    </source>
</evidence>
<feature type="compositionally biased region" description="Acidic residues" evidence="1">
    <location>
        <begin position="231"/>
        <end position="243"/>
    </location>
</feature>
<reference evidence="2" key="1">
    <citation type="journal article" date="2023" name="Mol. Plant Microbe Interact.">
        <title>Elucidating the Obligate Nature and Biological Capacity of an Invasive Fungal Corn Pathogen.</title>
        <authorList>
            <person name="MacCready J.S."/>
            <person name="Roggenkamp E.M."/>
            <person name="Gdanetz K."/>
            <person name="Chilvers M.I."/>
        </authorList>
    </citation>
    <scope>NUCLEOTIDE SEQUENCE</scope>
    <source>
        <strain evidence="2">PM02</strain>
    </source>
</reference>